<dbReference type="AlphaFoldDB" id="A0AAV7TRB6"/>
<name>A0AAV7TRB6_PLEWA</name>
<evidence type="ECO:0000256" key="1">
    <source>
        <dbReference type="SAM" id="MobiDB-lite"/>
    </source>
</evidence>
<protein>
    <submittedName>
        <fullName evidence="2">Uncharacterized protein</fullName>
    </submittedName>
</protein>
<evidence type="ECO:0000313" key="2">
    <source>
        <dbReference type="EMBL" id="KAJ1178985.1"/>
    </source>
</evidence>
<reference evidence="2" key="1">
    <citation type="journal article" date="2022" name="bioRxiv">
        <title>Sequencing and chromosome-scale assembly of the giantPleurodeles waltlgenome.</title>
        <authorList>
            <person name="Brown T."/>
            <person name="Elewa A."/>
            <person name="Iarovenko S."/>
            <person name="Subramanian E."/>
            <person name="Araus A.J."/>
            <person name="Petzold A."/>
            <person name="Susuki M."/>
            <person name="Suzuki K.-i.T."/>
            <person name="Hayashi T."/>
            <person name="Toyoda A."/>
            <person name="Oliveira C."/>
            <person name="Osipova E."/>
            <person name="Leigh N.D."/>
            <person name="Simon A."/>
            <person name="Yun M.H."/>
        </authorList>
    </citation>
    <scope>NUCLEOTIDE SEQUENCE</scope>
    <source>
        <strain evidence="2">20211129_DDA</strain>
        <tissue evidence="2">Liver</tissue>
    </source>
</reference>
<dbReference type="Proteomes" id="UP001066276">
    <property type="component" value="Chromosome 3_2"/>
</dbReference>
<dbReference type="EMBL" id="JANPWB010000006">
    <property type="protein sequence ID" value="KAJ1178985.1"/>
    <property type="molecule type" value="Genomic_DNA"/>
</dbReference>
<gene>
    <name evidence="2" type="ORF">NDU88_004224</name>
</gene>
<proteinExistence type="predicted"/>
<keyword evidence="3" id="KW-1185">Reference proteome</keyword>
<organism evidence="2 3">
    <name type="scientific">Pleurodeles waltl</name>
    <name type="common">Iberian ribbed newt</name>
    <dbReference type="NCBI Taxonomy" id="8319"/>
    <lineage>
        <taxon>Eukaryota</taxon>
        <taxon>Metazoa</taxon>
        <taxon>Chordata</taxon>
        <taxon>Craniata</taxon>
        <taxon>Vertebrata</taxon>
        <taxon>Euteleostomi</taxon>
        <taxon>Amphibia</taxon>
        <taxon>Batrachia</taxon>
        <taxon>Caudata</taxon>
        <taxon>Salamandroidea</taxon>
        <taxon>Salamandridae</taxon>
        <taxon>Pleurodelinae</taxon>
        <taxon>Pleurodeles</taxon>
    </lineage>
</organism>
<feature type="region of interest" description="Disordered" evidence="1">
    <location>
        <begin position="17"/>
        <end position="104"/>
    </location>
</feature>
<feature type="compositionally biased region" description="Basic and acidic residues" evidence="1">
    <location>
        <begin position="67"/>
        <end position="91"/>
    </location>
</feature>
<comment type="caution">
    <text evidence="2">The sequence shown here is derived from an EMBL/GenBank/DDBJ whole genome shotgun (WGS) entry which is preliminary data.</text>
</comment>
<accession>A0AAV7TRB6</accession>
<sequence>MASRRRGWSLLYPEDAWRKNLKSSQEKGRSLSWEETRQWGKRREDNEEPPKRTNSAEARRCPRKKRRESETGSRENQRGQHLKDSEKETTRRSRPRSMRSVVPPGRFMRCTDEFMRSIMNYAMIRN</sequence>
<evidence type="ECO:0000313" key="3">
    <source>
        <dbReference type="Proteomes" id="UP001066276"/>
    </source>
</evidence>
<feature type="compositionally biased region" description="Basic and acidic residues" evidence="1">
    <location>
        <begin position="24"/>
        <end position="51"/>
    </location>
</feature>